<evidence type="ECO:0000313" key="2">
    <source>
        <dbReference type="EMBL" id="CAA2630496.1"/>
    </source>
</evidence>
<feature type="compositionally biased region" description="Low complexity" evidence="1">
    <location>
        <begin position="1"/>
        <end position="13"/>
    </location>
</feature>
<organism evidence="2">
    <name type="scientific">Spirodela intermedia</name>
    <name type="common">Intermediate duckweed</name>
    <dbReference type="NCBI Taxonomy" id="51605"/>
    <lineage>
        <taxon>Eukaryota</taxon>
        <taxon>Viridiplantae</taxon>
        <taxon>Streptophyta</taxon>
        <taxon>Embryophyta</taxon>
        <taxon>Tracheophyta</taxon>
        <taxon>Spermatophyta</taxon>
        <taxon>Magnoliopsida</taxon>
        <taxon>Liliopsida</taxon>
        <taxon>Araceae</taxon>
        <taxon>Lemnoideae</taxon>
        <taxon>Spirodela</taxon>
    </lineage>
</organism>
<dbReference type="Proteomes" id="UP001189122">
    <property type="component" value="Unassembled WGS sequence"/>
</dbReference>
<dbReference type="GO" id="GO:0010997">
    <property type="term" value="F:anaphase-promoting complex binding"/>
    <property type="evidence" value="ECO:0007669"/>
    <property type="project" value="InterPro"/>
</dbReference>
<keyword evidence="3" id="KW-1185">Reference proteome</keyword>
<dbReference type="InterPro" id="IPR037547">
    <property type="entry name" value="SAMBA"/>
</dbReference>
<accession>A0A7I8JHT8</accession>
<gene>
    <name evidence="2" type="ORF">SI7747_13016142</name>
</gene>
<evidence type="ECO:0000313" key="3">
    <source>
        <dbReference type="Proteomes" id="UP001189122"/>
    </source>
</evidence>
<dbReference type="PANTHER" id="PTHR37387">
    <property type="entry name" value="PROTEIN SAMBA"/>
    <property type="match status" value="1"/>
</dbReference>
<dbReference type="EMBL" id="LR743600">
    <property type="protein sequence ID" value="CAA2630496.1"/>
    <property type="molecule type" value="Genomic_DNA"/>
</dbReference>
<evidence type="ECO:0000256" key="1">
    <source>
        <dbReference type="SAM" id="MobiDB-lite"/>
    </source>
</evidence>
<dbReference type="AlphaFoldDB" id="A0A7I8JHT8"/>
<reference evidence="2 3" key="1">
    <citation type="submission" date="2019-12" db="EMBL/GenBank/DDBJ databases">
        <authorList>
            <person name="Scholz U."/>
            <person name="Mascher M."/>
            <person name="Fiebig A."/>
        </authorList>
    </citation>
    <scope>NUCLEOTIDE SEQUENCE</scope>
</reference>
<sequence>MSSPVRSPAPVSATGGGAAGFADEAGAVSSSCHIPRDFVTPEDRRDEALAVLKADLKAALDREVKTLDRDSWMFAAPRSQIHLIFRPGKLSPGLNPLPLLRHRSGREFIPFEISERRNSGEAIDR</sequence>
<feature type="region of interest" description="Disordered" evidence="1">
    <location>
        <begin position="1"/>
        <end position="22"/>
    </location>
</feature>
<proteinExistence type="predicted"/>
<protein>
    <submittedName>
        <fullName evidence="2">Uncharacterized protein</fullName>
    </submittedName>
</protein>
<dbReference type="PANTHER" id="PTHR37387:SF1">
    <property type="entry name" value="PROTEIN SAMBA"/>
    <property type="match status" value="1"/>
</dbReference>
<dbReference type="GO" id="GO:0046621">
    <property type="term" value="P:negative regulation of organ growth"/>
    <property type="evidence" value="ECO:0007669"/>
    <property type="project" value="InterPro"/>
</dbReference>
<dbReference type="EMBL" id="CACRZD030000013">
    <property type="protein sequence ID" value="CAA6669739.1"/>
    <property type="molecule type" value="Genomic_DNA"/>
</dbReference>
<name>A0A7I8JHT8_SPIIN</name>